<reference evidence="1" key="1">
    <citation type="submission" date="2022-07" db="EMBL/GenBank/DDBJ databases">
        <title>The genome of Lyophyllum shimeji provides insight into the initial evolution of ectomycorrhizal fungal genome.</title>
        <authorList>
            <person name="Kobayashi Y."/>
            <person name="Shibata T."/>
            <person name="Hirakawa H."/>
            <person name="Shigenobu S."/>
            <person name="Nishiyama T."/>
            <person name="Yamada A."/>
            <person name="Hasebe M."/>
            <person name="Kawaguchi M."/>
        </authorList>
    </citation>
    <scope>NUCLEOTIDE SEQUENCE</scope>
    <source>
        <strain evidence="1">AT787</strain>
    </source>
</reference>
<accession>A0A9P3PPN4</accession>
<dbReference type="Gene3D" id="3.30.1360.40">
    <property type="match status" value="1"/>
</dbReference>
<protein>
    <submittedName>
        <fullName evidence="1">Ribosome recycling factor</fullName>
    </submittedName>
</protein>
<dbReference type="InterPro" id="IPR036191">
    <property type="entry name" value="RRF_sf"/>
</dbReference>
<dbReference type="AlphaFoldDB" id="A0A9P3PPN4"/>
<proteinExistence type="predicted"/>
<dbReference type="OrthoDB" id="407355at2759"/>
<name>A0A9P3PPN4_LYOSH</name>
<dbReference type="SUPFAM" id="SSF55194">
    <property type="entry name" value="Ribosome recycling factor, RRF"/>
    <property type="match status" value="1"/>
</dbReference>
<keyword evidence="2" id="KW-1185">Reference proteome</keyword>
<comment type="caution">
    <text evidence="1">The sequence shown here is derived from an EMBL/GenBank/DDBJ whole genome shotgun (WGS) entry which is preliminary data.</text>
</comment>
<evidence type="ECO:0000313" key="1">
    <source>
        <dbReference type="EMBL" id="GLB39254.1"/>
    </source>
</evidence>
<dbReference type="Proteomes" id="UP001063166">
    <property type="component" value="Unassembled WGS sequence"/>
</dbReference>
<sequence>MMSFLRLAQRAPTQLRYLACTATRNALPTVSHRTLVPSRTYASAKKQSKATATLIPGSKQPITDPAAQEEYAKAESSMKAAVEWYRKECATVETRASGRITPALLSPVRVRLPDGDSEVRLEEIATVGVREGSTLLITVFEED</sequence>
<dbReference type="EMBL" id="BRPK01000006">
    <property type="protein sequence ID" value="GLB39254.1"/>
    <property type="molecule type" value="Genomic_DNA"/>
</dbReference>
<organism evidence="1 2">
    <name type="scientific">Lyophyllum shimeji</name>
    <name type="common">Hon-shimeji</name>
    <name type="synonym">Tricholoma shimeji</name>
    <dbReference type="NCBI Taxonomy" id="47721"/>
    <lineage>
        <taxon>Eukaryota</taxon>
        <taxon>Fungi</taxon>
        <taxon>Dikarya</taxon>
        <taxon>Basidiomycota</taxon>
        <taxon>Agaricomycotina</taxon>
        <taxon>Agaricomycetes</taxon>
        <taxon>Agaricomycetidae</taxon>
        <taxon>Agaricales</taxon>
        <taxon>Tricholomatineae</taxon>
        <taxon>Lyophyllaceae</taxon>
        <taxon>Lyophyllum</taxon>
    </lineage>
</organism>
<evidence type="ECO:0000313" key="2">
    <source>
        <dbReference type="Proteomes" id="UP001063166"/>
    </source>
</evidence>
<gene>
    <name evidence="1" type="ORF">LshimejAT787_0604160</name>
</gene>